<keyword evidence="1" id="KW-0472">Membrane</keyword>
<evidence type="ECO:0000313" key="3">
    <source>
        <dbReference type="Proteomes" id="UP000270046"/>
    </source>
</evidence>
<keyword evidence="1" id="KW-1133">Transmembrane helix</keyword>
<proteinExistence type="predicted"/>
<evidence type="ECO:0000256" key="1">
    <source>
        <dbReference type="SAM" id="Phobius"/>
    </source>
</evidence>
<feature type="transmembrane region" description="Helical" evidence="1">
    <location>
        <begin position="36"/>
        <end position="57"/>
    </location>
</feature>
<dbReference type="AlphaFoldDB" id="A0A494VSD6"/>
<dbReference type="EMBL" id="CP032869">
    <property type="protein sequence ID" value="AYL96971.1"/>
    <property type="molecule type" value="Genomic_DNA"/>
</dbReference>
<organism evidence="2 3">
    <name type="scientific">Mucilaginibacter celer</name>
    <dbReference type="NCBI Taxonomy" id="2305508"/>
    <lineage>
        <taxon>Bacteria</taxon>
        <taxon>Pseudomonadati</taxon>
        <taxon>Bacteroidota</taxon>
        <taxon>Sphingobacteriia</taxon>
        <taxon>Sphingobacteriales</taxon>
        <taxon>Sphingobacteriaceae</taxon>
        <taxon>Mucilaginibacter</taxon>
    </lineage>
</organism>
<dbReference type="Proteomes" id="UP000270046">
    <property type="component" value="Chromosome"/>
</dbReference>
<feature type="transmembrane region" description="Helical" evidence="1">
    <location>
        <begin position="66"/>
        <end position="85"/>
    </location>
</feature>
<keyword evidence="3" id="KW-1185">Reference proteome</keyword>
<feature type="transmembrane region" description="Helical" evidence="1">
    <location>
        <begin position="12"/>
        <end position="30"/>
    </location>
</feature>
<dbReference type="OrthoDB" id="799844at2"/>
<name>A0A494VSD6_9SPHI</name>
<keyword evidence="1" id="KW-0812">Transmembrane</keyword>
<gene>
    <name evidence="2" type="ORF">HYN43_017390</name>
</gene>
<evidence type="ECO:0000313" key="2">
    <source>
        <dbReference type="EMBL" id="AYL96971.1"/>
    </source>
</evidence>
<dbReference type="RefSeq" id="WP_119410558.1">
    <property type="nucleotide sequence ID" value="NZ_CP032869.1"/>
</dbReference>
<reference evidence="2 3" key="1">
    <citation type="submission" date="2018-10" db="EMBL/GenBank/DDBJ databases">
        <title>Genome sequencing of Mucilaginibacter sp. HYN0043.</title>
        <authorList>
            <person name="Kim M."/>
            <person name="Yi H."/>
        </authorList>
    </citation>
    <scope>NUCLEOTIDE SEQUENCE [LARGE SCALE GENOMIC DNA]</scope>
    <source>
        <strain evidence="2 3">HYN0043</strain>
    </source>
</reference>
<feature type="transmembrane region" description="Helical" evidence="1">
    <location>
        <begin position="91"/>
        <end position="113"/>
    </location>
</feature>
<dbReference type="KEGG" id="muh:HYN43_017390"/>
<sequence length="140" mass="15080">MHLSAKAKAGMASNLIRISAVLTLVDYYLVAGKPNSVYTVIAMCIALAIMLVLAMFIRAGARWPKWVLLLLLAITIIPDLIGLPSAFRQNIAAALIAILIDLMQLAALVLLFIKGKDDDREPADPGITARQVNDEQAEGV</sequence>
<protein>
    <submittedName>
        <fullName evidence="2">Uncharacterized protein</fullName>
    </submittedName>
</protein>
<accession>A0A494VSD6</accession>